<evidence type="ECO:0000313" key="2">
    <source>
        <dbReference type="Proteomes" id="UP000805193"/>
    </source>
</evidence>
<comment type="caution">
    <text evidence="1">The sequence shown here is derived from an EMBL/GenBank/DDBJ whole genome shotgun (WGS) entry which is preliminary data.</text>
</comment>
<sequence length="330" mass="36195">MRLGSRVSSSKQSAILHFSPLSGFVVSTSGRKITHDGDKAPIIARKLPFCAGHLRAIVLTEQPESRSRANAGEGATSSPAFALLKKKEGALTGATRNMFKRAEHGEPGTRLIKEAHPAQGIQECSIADNGKGSCQPVSGSQCWTARMGFQLKRCALPVALTLLPSVGGCVGAVYLRREYRFWYQNLKKPSWCAKHWHFFPTYNVLYPAMGLGSYLVVKEHGFEGPARTALVLYAAQLGLTWLWVPILFKRRCFGLAFVDSVAVTCFSGATLWAFRPLSGHGRCPALPVLPVEGFPSRQHKARPRTFWSPSFVHGSVGFRERGGQQSLINR</sequence>
<reference evidence="1 2" key="1">
    <citation type="journal article" date="2020" name="Cell">
        <title>Large-Scale Comparative Analyses of Tick Genomes Elucidate Their Genetic Diversity and Vector Capacities.</title>
        <authorList>
            <consortium name="Tick Genome and Microbiome Consortium (TIGMIC)"/>
            <person name="Jia N."/>
            <person name="Wang J."/>
            <person name="Shi W."/>
            <person name="Du L."/>
            <person name="Sun Y."/>
            <person name="Zhan W."/>
            <person name="Jiang J.F."/>
            <person name="Wang Q."/>
            <person name="Zhang B."/>
            <person name="Ji P."/>
            <person name="Bell-Sakyi L."/>
            <person name="Cui X.M."/>
            <person name="Yuan T.T."/>
            <person name="Jiang B.G."/>
            <person name="Yang W.F."/>
            <person name="Lam T.T."/>
            <person name="Chang Q.C."/>
            <person name="Ding S.J."/>
            <person name="Wang X.J."/>
            <person name="Zhu J.G."/>
            <person name="Ruan X.D."/>
            <person name="Zhao L."/>
            <person name="Wei J.T."/>
            <person name="Ye R.Z."/>
            <person name="Que T.C."/>
            <person name="Du C.H."/>
            <person name="Zhou Y.H."/>
            <person name="Cheng J.X."/>
            <person name="Dai P.F."/>
            <person name="Guo W.B."/>
            <person name="Han X.H."/>
            <person name="Huang E.J."/>
            <person name="Li L.F."/>
            <person name="Wei W."/>
            <person name="Gao Y.C."/>
            <person name="Liu J.Z."/>
            <person name="Shao H.Z."/>
            <person name="Wang X."/>
            <person name="Wang C.C."/>
            <person name="Yang T.C."/>
            <person name="Huo Q.B."/>
            <person name="Li W."/>
            <person name="Chen H.Y."/>
            <person name="Chen S.E."/>
            <person name="Zhou L.G."/>
            <person name="Ni X.B."/>
            <person name="Tian J.H."/>
            <person name="Sheng Y."/>
            <person name="Liu T."/>
            <person name="Pan Y.S."/>
            <person name="Xia L.Y."/>
            <person name="Li J."/>
            <person name="Zhao F."/>
            <person name="Cao W.C."/>
        </authorList>
    </citation>
    <scope>NUCLEOTIDE SEQUENCE [LARGE SCALE GENOMIC DNA]</scope>
    <source>
        <strain evidence="1">Iper-2018</strain>
    </source>
</reference>
<name>A0AC60PFQ6_IXOPE</name>
<accession>A0AC60PFQ6</accession>
<keyword evidence="2" id="KW-1185">Reference proteome</keyword>
<protein>
    <submittedName>
        <fullName evidence="1">Uncharacterized protein</fullName>
    </submittedName>
</protein>
<evidence type="ECO:0000313" key="1">
    <source>
        <dbReference type="EMBL" id="KAG0418367.1"/>
    </source>
</evidence>
<dbReference type="EMBL" id="JABSTQ010010739">
    <property type="protein sequence ID" value="KAG0418367.1"/>
    <property type="molecule type" value="Genomic_DNA"/>
</dbReference>
<dbReference type="Proteomes" id="UP000805193">
    <property type="component" value="Unassembled WGS sequence"/>
</dbReference>
<feature type="non-terminal residue" evidence="1">
    <location>
        <position position="330"/>
    </location>
</feature>
<gene>
    <name evidence="1" type="ORF">HPB47_004889</name>
</gene>
<proteinExistence type="predicted"/>
<organism evidence="1 2">
    <name type="scientific">Ixodes persulcatus</name>
    <name type="common">Taiga tick</name>
    <dbReference type="NCBI Taxonomy" id="34615"/>
    <lineage>
        <taxon>Eukaryota</taxon>
        <taxon>Metazoa</taxon>
        <taxon>Ecdysozoa</taxon>
        <taxon>Arthropoda</taxon>
        <taxon>Chelicerata</taxon>
        <taxon>Arachnida</taxon>
        <taxon>Acari</taxon>
        <taxon>Parasitiformes</taxon>
        <taxon>Ixodida</taxon>
        <taxon>Ixodoidea</taxon>
        <taxon>Ixodidae</taxon>
        <taxon>Ixodinae</taxon>
        <taxon>Ixodes</taxon>
    </lineage>
</organism>